<gene>
    <name evidence="1" type="ORF">Malapachy_1720</name>
</gene>
<dbReference type="Gene3D" id="1.10.472.10">
    <property type="entry name" value="Cyclin-like"/>
    <property type="match status" value="1"/>
</dbReference>
<sequence length="60" mass="6757">MNLLEKEFLNVIDWRLMVTAPVMQHYYTSLVHMHPNYTLAPATGPLPTAFPAVSGTSRNL</sequence>
<keyword evidence="2" id="KW-1185">Reference proteome</keyword>
<dbReference type="OrthoDB" id="337735at2759"/>
<dbReference type="RefSeq" id="XP_017991457.1">
    <property type="nucleotide sequence ID" value="XM_018136219.1"/>
</dbReference>
<protein>
    <submittedName>
        <fullName evidence="1">Pho80-cyclin</fullName>
    </submittedName>
</protein>
<comment type="caution">
    <text evidence="1">The sequence shown here is derived from an EMBL/GenBank/DDBJ whole genome shotgun (WGS) entry which is preliminary data.</text>
</comment>
<dbReference type="GeneID" id="28728094"/>
<reference evidence="1 2" key="1">
    <citation type="submission" date="2015-07" db="EMBL/GenBank/DDBJ databases">
        <title>Draft Genome Sequence of Malassezia furfur CBS1878 and Malassezia pachydermatis CBS1879.</title>
        <authorList>
            <person name="Triana S."/>
            <person name="Ohm R."/>
            <person name="Gonzalez A."/>
            <person name="DeCock H."/>
            <person name="Restrepo S."/>
            <person name="Celis A."/>
        </authorList>
    </citation>
    <scope>NUCLEOTIDE SEQUENCE [LARGE SCALE GENOMIC DNA]</scope>
    <source>
        <strain evidence="1 2">CBS 1879</strain>
    </source>
</reference>
<dbReference type="EMBL" id="LGAV01000005">
    <property type="protein sequence ID" value="KOS13825.1"/>
    <property type="molecule type" value="Genomic_DNA"/>
</dbReference>
<accession>A0A0M9VNZ0</accession>
<dbReference type="STRING" id="77020.A0A0M9VNZ0"/>
<evidence type="ECO:0000313" key="2">
    <source>
        <dbReference type="Proteomes" id="UP000037751"/>
    </source>
</evidence>
<organism evidence="1 2">
    <name type="scientific">Malassezia pachydermatis</name>
    <dbReference type="NCBI Taxonomy" id="77020"/>
    <lineage>
        <taxon>Eukaryota</taxon>
        <taxon>Fungi</taxon>
        <taxon>Dikarya</taxon>
        <taxon>Basidiomycota</taxon>
        <taxon>Ustilaginomycotina</taxon>
        <taxon>Malasseziomycetes</taxon>
        <taxon>Malasseziales</taxon>
        <taxon>Malasseziaceae</taxon>
        <taxon>Malassezia</taxon>
    </lineage>
</organism>
<dbReference type="VEuPathDB" id="FungiDB:Malapachy_1720"/>
<dbReference type="AlphaFoldDB" id="A0A0M9VNZ0"/>
<proteinExistence type="predicted"/>
<name>A0A0M9VNZ0_9BASI</name>
<evidence type="ECO:0000313" key="1">
    <source>
        <dbReference type="EMBL" id="KOS13825.1"/>
    </source>
</evidence>
<dbReference type="Proteomes" id="UP000037751">
    <property type="component" value="Unassembled WGS sequence"/>
</dbReference>